<dbReference type="GO" id="GO:0031419">
    <property type="term" value="F:cobalamin binding"/>
    <property type="evidence" value="ECO:0007669"/>
    <property type="project" value="InterPro"/>
</dbReference>
<dbReference type="SUPFAM" id="SSF102114">
    <property type="entry name" value="Radical SAM enzymes"/>
    <property type="match status" value="1"/>
</dbReference>
<protein>
    <submittedName>
        <fullName evidence="10">B12-binding domain-containing radical SAM protein</fullName>
    </submittedName>
</protein>
<keyword evidence="5" id="KW-0479">Metal-binding</keyword>
<evidence type="ECO:0000256" key="5">
    <source>
        <dbReference type="ARBA" id="ARBA00022723"/>
    </source>
</evidence>
<dbReference type="GO" id="GO:0051539">
    <property type="term" value="F:4 iron, 4 sulfur cluster binding"/>
    <property type="evidence" value="ECO:0007669"/>
    <property type="project" value="UniProtKB-KW"/>
</dbReference>
<dbReference type="Gene3D" id="3.40.50.280">
    <property type="entry name" value="Cobalamin-binding domain"/>
    <property type="match status" value="1"/>
</dbReference>
<keyword evidence="7" id="KW-0411">Iron-sulfur</keyword>
<evidence type="ECO:0000256" key="2">
    <source>
        <dbReference type="ARBA" id="ARBA00022603"/>
    </source>
</evidence>
<dbReference type="InterPro" id="IPR051198">
    <property type="entry name" value="BchE-like"/>
</dbReference>
<dbReference type="PANTHER" id="PTHR43409">
    <property type="entry name" value="ANAEROBIC MAGNESIUM-PROTOPORPHYRIN IX MONOMETHYL ESTER CYCLASE-RELATED"/>
    <property type="match status" value="1"/>
</dbReference>
<dbReference type="AlphaFoldDB" id="A0A3P7P972"/>
<evidence type="ECO:0000256" key="1">
    <source>
        <dbReference type="ARBA" id="ARBA00001966"/>
    </source>
</evidence>
<dbReference type="InterPro" id="IPR006638">
    <property type="entry name" value="Elp3/MiaA/NifB-like_rSAM"/>
</dbReference>
<dbReference type="Gene3D" id="3.80.30.20">
    <property type="entry name" value="tm_1862 like domain"/>
    <property type="match status" value="1"/>
</dbReference>
<proteinExistence type="predicted"/>
<evidence type="ECO:0000313" key="11">
    <source>
        <dbReference type="Proteomes" id="UP000279029"/>
    </source>
</evidence>
<dbReference type="InterPro" id="IPR007197">
    <property type="entry name" value="rSAM"/>
</dbReference>
<gene>
    <name evidence="10" type="ORF">PATL70BA_0858</name>
</gene>
<dbReference type="PANTHER" id="PTHR43409:SF7">
    <property type="entry name" value="BLL1977 PROTEIN"/>
    <property type="match status" value="1"/>
</dbReference>
<keyword evidence="4" id="KW-0949">S-adenosyl-L-methionine</keyword>
<dbReference type="CDD" id="cd02068">
    <property type="entry name" value="radical_SAM_B12_BD"/>
    <property type="match status" value="1"/>
</dbReference>
<dbReference type="GO" id="GO:0005829">
    <property type="term" value="C:cytosol"/>
    <property type="evidence" value="ECO:0007669"/>
    <property type="project" value="TreeGrafter"/>
</dbReference>
<dbReference type="Pfam" id="PF02310">
    <property type="entry name" value="B12-binding"/>
    <property type="match status" value="1"/>
</dbReference>
<dbReference type="KEGG" id="cbar:PATL70BA_0858"/>
<dbReference type="InterPro" id="IPR034466">
    <property type="entry name" value="Methyltransferase_Class_B"/>
</dbReference>
<keyword evidence="2" id="KW-0489">Methyltransferase</keyword>
<dbReference type="SUPFAM" id="SSF52242">
    <property type="entry name" value="Cobalamin (vitamin B12)-binding domain"/>
    <property type="match status" value="1"/>
</dbReference>
<keyword evidence="3" id="KW-0808">Transferase</keyword>
<dbReference type="OrthoDB" id="9801424at2"/>
<accession>A0A3P7P972</accession>
<evidence type="ECO:0000256" key="3">
    <source>
        <dbReference type="ARBA" id="ARBA00022679"/>
    </source>
</evidence>
<dbReference type="RefSeq" id="WP_125136184.1">
    <property type="nucleotide sequence ID" value="NZ_LR130778.1"/>
</dbReference>
<dbReference type="GO" id="GO:0003824">
    <property type="term" value="F:catalytic activity"/>
    <property type="evidence" value="ECO:0007669"/>
    <property type="project" value="InterPro"/>
</dbReference>
<dbReference type="InterPro" id="IPR023404">
    <property type="entry name" value="rSAM_horseshoe"/>
</dbReference>
<evidence type="ECO:0000259" key="9">
    <source>
        <dbReference type="PROSITE" id="PS51918"/>
    </source>
</evidence>
<dbReference type="SMART" id="SM00729">
    <property type="entry name" value="Elp3"/>
    <property type="match status" value="1"/>
</dbReference>
<comment type="cofactor">
    <cofactor evidence="1">
        <name>[4Fe-4S] cluster</name>
        <dbReference type="ChEBI" id="CHEBI:49883"/>
    </cofactor>
</comment>
<reference evidence="10 11" key="1">
    <citation type="submission" date="2018-09" db="EMBL/GenBank/DDBJ databases">
        <authorList>
            <person name="Postec A."/>
        </authorList>
    </citation>
    <scope>NUCLEOTIDE SEQUENCE [LARGE SCALE GENOMIC DNA]</scope>
    <source>
        <strain evidence="10">70B-A</strain>
    </source>
</reference>
<evidence type="ECO:0000256" key="7">
    <source>
        <dbReference type="ARBA" id="ARBA00023014"/>
    </source>
</evidence>
<sequence>MKVLLIRPKAPNKLSFTKILDNEPLELEYLHTGLAAAGYVDYIYDGFIEKISIEATIKREKPDIVAISGYITQENLMKSYCTKAKKISSQIITVIGGVHAQLNPHRFYDQDVDYICRSESIDAFVTLVRCLEANNKDVTTLSKINGLCFKDEGAVEDDGDGFIMNPITPIDINTLPIPDRSFFYKNKSEYRYLDLTEAGTIKTSFSCPYTCNFCYCTLLNGSRYQERDLELVIKELKDLDCQNVQIVDDDFLVNKERLWQFIDLIKTHKIHKTYTCYGRADFIADNPELIYALSEIGFKYFLVGLEAVTDKELDGYGKGSSLDHNSACVKVIQETASHCIGLMIAPLEATEAYFDDIYDWVVLHDLKYVTVSIFTPIPGTPLYKTYKDKITSTSIEDWDFLHLVLDPIHMSRKAFYRAYYRLFIRLYKIAKKTGIYDFMDLDFYRKMLKAYLTEKIKGG</sequence>
<feature type="domain" description="Radical SAM core" evidence="9">
    <location>
        <begin position="185"/>
        <end position="413"/>
    </location>
</feature>
<dbReference type="SFLD" id="SFLDS00029">
    <property type="entry name" value="Radical_SAM"/>
    <property type="match status" value="1"/>
</dbReference>
<feature type="domain" description="B12-binding" evidence="8">
    <location>
        <begin position="10"/>
        <end position="138"/>
    </location>
</feature>
<evidence type="ECO:0000313" key="10">
    <source>
        <dbReference type="EMBL" id="VDN46733.1"/>
    </source>
</evidence>
<dbReference type="SFLD" id="SFLDG01082">
    <property type="entry name" value="B12-binding_domain_containing"/>
    <property type="match status" value="1"/>
</dbReference>
<dbReference type="Proteomes" id="UP000279029">
    <property type="component" value="Chromosome"/>
</dbReference>
<organism evidence="10 11">
    <name type="scientific">Petrocella atlantisensis</name>
    <dbReference type="NCBI Taxonomy" id="2173034"/>
    <lineage>
        <taxon>Bacteria</taxon>
        <taxon>Bacillati</taxon>
        <taxon>Bacillota</taxon>
        <taxon>Clostridia</taxon>
        <taxon>Lachnospirales</taxon>
        <taxon>Vallitaleaceae</taxon>
        <taxon>Petrocella</taxon>
    </lineage>
</organism>
<keyword evidence="11" id="KW-1185">Reference proteome</keyword>
<dbReference type="InterPro" id="IPR006158">
    <property type="entry name" value="Cobalamin-bd"/>
</dbReference>
<dbReference type="GO" id="GO:0046872">
    <property type="term" value="F:metal ion binding"/>
    <property type="evidence" value="ECO:0007669"/>
    <property type="project" value="UniProtKB-KW"/>
</dbReference>
<name>A0A3P7P972_9FIRM</name>
<dbReference type="SFLD" id="SFLDG01123">
    <property type="entry name" value="methyltransferase_(Class_B)"/>
    <property type="match status" value="1"/>
</dbReference>
<dbReference type="InterPro" id="IPR058240">
    <property type="entry name" value="rSAM_sf"/>
</dbReference>
<dbReference type="PROSITE" id="PS51918">
    <property type="entry name" value="RADICAL_SAM"/>
    <property type="match status" value="1"/>
</dbReference>
<dbReference type="EMBL" id="LR130778">
    <property type="protein sequence ID" value="VDN46733.1"/>
    <property type="molecule type" value="Genomic_DNA"/>
</dbReference>
<keyword evidence="6" id="KW-0408">Iron</keyword>
<evidence type="ECO:0000256" key="4">
    <source>
        <dbReference type="ARBA" id="ARBA00022691"/>
    </source>
</evidence>
<dbReference type="InterPro" id="IPR036724">
    <property type="entry name" value="Cobalamin-bd_sf"/>
</dbReference>
<dbReference type="PROSITE" id="PS51332">
    <property type="entry name" value="B12_BINDING"/>
    <property type="match status" value="1"/>
</dbReference>
<dbReference type="CDD" id="cd01335">
    <property type="entry name" value="Radical_SAM"/>
    <property type="match status" value="1"/>
</dbReference>
<evidence type="ECO:0000256" key="6">
    <source>
        <dbReference type="ARBA" id="ARBA00023004"/>
    </source>
</evidence>
<evidence type="ECO:0000259" key="8">
    <source>
        <dbReference type="PROSITE" id="PS51332"/>
    </source>
</evidence>
<dbReference type="Pfam" id="PF04055">
    <property type="entry name" value="Radical_SAM"/>
    <property type="match status" value="1"/>
</dbReference>